<feature type="transmembrane region" description="Helical" evidence="1">
    <location>
        <begin position="159"/>
        <end position="184"/>
    </location>
</feature>
<evidence type="ECO:0000313" key="2">
    <source>
        <dbReference type="EMBL" id="KER33437.1"/>
    </source>
</evidence>
<evidence type="ECO:0000313" key="3">
    <source>
        <dbReference type="Proteomes" id="UP000054324"/>
    </source>
</evidence>
<keyword evidence="1" id="KW-1133">Transmembrane helix</keyword>
<evidence type="ECO:0000256" key="1">
    <source>
        <dbReference type="SAM" id="Phobius"/>
    </source>
</evidence>
<gene>
    <name evidence="2" type="ORF">T265_00744</name>
</gene>
<protein>
    <submittedName>
        <fullName evidence="2">Uncharacterized protein</fullName>
    </submittedName>
</protein>
<keyword evidence="1" id="KW-0812">Transmembrane</keyword>
<name>A0A075A565_OPIVI</name>
<organism evidence="2 3">
    <name type="scientific">Opisthorchis viverrini</name>
    <name type="common">Southeast Asian liver fluke</name>
    <dbReference type="NCBI Taxonomy" id="6198"/>
    <lineage>
        <taxon>Eukaryota</taxon>
        <taxon>Metazoa</taxon>
        <taxon>Spiralia</taxon>
        <taxon>Lophotrochozoa</taxon>
        <taxon>Platyhelminthes</taxon>
        <taxon>Trematoda</taxon>
        <taxon>Digenea</taxon>
        <taxon>Opisthorchiida</taxon>
        <taxon>Opisthorchiata</taxon>
        <taxon>Opisthorchiidae</taxon>
        <taxon>Opisthorchis</taxon>
    </lineage>
</organism>
<keyword evidence="3" id="KW-1185">Reference proteome</keyword>
<accession>A0A075A565</accession>
<sequence length="308" mass="35228">MPCLNKAWQTVAARNDLPPTVVQAPSRTQFKALLDIYLCERQPLTDKNKSDPRNLSKSLYPVYQSPLCPSPAAGCSANAVVSIPPILEPAAISQQIVLPLNSYRSLDIIRILCHVHSDLNYPICFSLSIASALICRRLRVPYVISCMQFAVMFGARCRAFLFFPGCKFVFLIFAIAFIVTWSVIKILEIQNPGQTELLKLIQVPYRRRFGSHKSKVPLEPGRFPFVFSEAAEVSLTRSSSNRDFSQVKSWPILWFRHSEMGRENSTIFDKRWFGMLKTWHNQRSFWCWAYFPIVVSISQPKIRFLVSS</sequence>
<dbReference type="OrthoDB" id="10313387at2759"/>
<dbReference type="EMBL" id="KL596625">
    <property type="protein sequence ID" value="KER33437.1"/>
    <property type="molecule type" value="Genomic_DNA"/>
</dbReference>
<dbReference type="RefSeq" id="XP_009162857.1">
    <property type="nucleotide sequence ID" value="XM_009164593.1"/>
</dbReference>
<dbReference type="KEGG" id="ovi:T265_00744"/>
<dbReference type="GeneID" id="20314932"/>
<dbReference type="CTD" id="20314932"/>
<dbReference type="Proteomes" id="UP000054324">
    <property type="component" value="Unassembled WGS sequence"/>
</dbReference>
<proteinExistence type="predicted"/>
<dbReference type="AlphaFoldDB" id="A0A075A565"/>
<keyword evidence="1" id="KW-0472">Membrane</keyword>
<reference evidence="2 3" key="1">
    <citation type="submission" date="2013-11" db="EMBL/GenBank/DDBJ databases">
        <title>Opisthorchis viverrini - life in the bile duct.</title>
        <authorList>
            <person name="Young N.D."/>
            <person name="Nagarajan N."/>
            <person name="Lin S.J."/>
            <person name="Korhonen P.K."/>
            <person name="Jex A.R."/>
            <person name="Hall R.S."/>
            <person name="Safavi-Hemami H."/>
            <person name="Kaewkong W."/>
            <person name="Bertrand D."/>
            <person name="Gao S."/>
            <person name="Seet Q."/>
            <person name="Wongkham S."/>
            <person name="Teh B.T."/>
            <person name="Wongkham C."/>
            <person name="Intapan P.M."/>
            <person name="Maleewong W."/>
            <person name="Yang X."/>
            <person name="Hu M."/>
            <person name="Wang Z."/>
            <person name="Hofmann A."/>
            <person name="Sternberg P.W."/>
            <person name="Tan P."/>
            <person name="Wang J."/>
            <person name="Gasser R.B."/>
        </authorList>
    </citation>
    <scope>NUCLEOTIDE SEQUENCE [LARGE SCALE GENOMIC DNA]</scope>
</reference>